<accession>A0A5E7VVY5</accession>
<evidence type="ECO:0000313" key="2">
    <source>
        <dbReference type="Proteomes" id="UP000381378"/>
    </source>
</evidence>
<proteinExistence type="predicted"/>
<reference evidence="1 2" key="1">
    <citation type="submission" date="2019-09" db="EMBL/GenBank/DDBJ databases">
        <authorList>
            <person name="Chandra G."/>
            <person name="Truman W A."/>
        </authorList>
    </citation>
    <scope>NUCLEOTIDE SEQUENCE [LARGE SCALE GENOMIC DNA]</scope>
    <source>
        <strain evidence="1">PS928</strain>
    </source>
</reference>
<name>A0A5E7VVY5_PSEFL</name>
<dbReference type="AlphaFoldDB" id="A0A5E7VVY5"/>
<sequence length="90" mass="10383">MQDVPEHILEVSNVKLDSTSTLAEIRRHEEAVRRYEILKDYLTGAISADVAMETLCVKKSRFYKLLKYMAGAKSYRALVSDVTGRRRFSR</sequence>
<dbReference type="Proteomes" id="UP000381378">
    <property type="component" value="Unassembled WGS sequence"/>
</dbReference>
<evidence type="ECO:0000313" key="1">
    <source>
        <dbReference type="EMBL" id="VVQ26637.1"/>
    </source>
</evidence>
<gene>
    <name evidence="1" type="ORF">PS928_06805</name>
</gene>
<organism evidence="1 2">
    <name type="scientific">Pseudomonas fluorescens</name>
    <dbReference type="NCBI Taxonomy" id="294"/>
    <lineage>
        <taxon>Bacteria</taxon>
        <taxon>Pseudomonadati</taxon>
        <taxon>Pseudomonadota</taxon>
        <taxon>Gammaproteobacteria</taxon>
        <taxon>Pseudomonadales</taxon>
        <taxon>Pseudomonadaceae</taxon>
        <taxon>Pseudomonas</taxon>
    </lineage>
</organism>
<protein>
    <submittedName>
        <fullName evidence="1">Uncharacterized protein</fullName>
    </submittedName>
</protein>
<dbReference type="EMBL" id="CABVJF010000060">
    <property type="protein sequence ID" value="VVQ26637.1"/>
    <property type="molecule type" value="Genomic_DNA"/>
</dbReference>